<dbReference type="Proteomes" id="UP000828390">
    <property type="component" value="Unassembled WGS sequence"/>
</dbReference>
<proteinExistence type="predicted"/>
<sequence length="57" mass="6058">MNLQIDNRLPDRLETITEMPPPSSSDDDDGVPNVAVAMAECLNSVGITTVNDTSAII</sequence>
<dbReference type="AlphaFoldDB" id="A0A9D4S4R7"/>
<dbReference type="EMBL" id="JAIWYP010000001">
    <property type="protein sequence ID" value="KAH3890550.1"/>
    <property type="molecule type" value="Genomic_DNA"/>
</dbReference>
<protein>
    <submittedName>
        <fullName evidence="1">Uncharacterized protein</fullName>
    </submittedName>
</protein>
<gene>
    <name evidence="1" type="ORF">DPMN_014635</name>
</gene>
<evidence type="ECO:0000313" key="2">
    <source>
        <dbReference type="Proteomes" id="UP000828390"/>
    </source>
</evidence>
<evidence type="ECO:0000313" key="1">
    <source>
        <dbReference type="EMBL" id="KAH3890550.1"/>
    </source>
</evidence>
<keyword evidence="2" id="KW-1185">Reference proteome</keyword>
<reference evidence="1" key="1">
    <citation type="journal article" date="2019" name="bioRxiv">
        <title>The Genome of the Zebra Mussel, Dreissena polymorpha: A Resource for Invasive Species Research.</title>
        <authorList>
            <person name="McCartney M.A."/>
            <person name="Auch B."/>
            <person name="Kono T."/>
            <person name="Mallez S."/>
            <person name="Zhang Y."/>
            <person name="Obille A."/>
            <person name="Becker A."/>
            <person name="Abrahante J.E."/>
            <person name="Garbe J."/>
            <person name="Badalamenti J.P."/>
            <person name="Herman A."/>
            <person name="Mangelson H."/>
            <person name="Liachko I."/>
            <person name="Sullivan S."/>
            <person name="Sone E.D."/>
            <person name="Koren S."/>
            <person name="Silverstein K.A.T."/>
            <person name="Beckman K.B."/>
            <person name="Gohl D.M."/>
        </authorList>
    </citation>
    <scope>NUCLEOTIDE SEQUENCE</scope>
    <source>
        <strain evidence="1">Duluth1</strain>
        <tissue evidence="1">Whole animal</tissue>
    </source>
</reference>
<organism evidence="1 2">
    <name type="scientific">Dreissena polymorpha</name>
    <name type="common">Zebra mussel</name>
    <name type="synonym">Mytilus polymorpha</name>
    <dbReference type="NCBI Taxonomy" id="45954"/>
    <lineage>
        <taxon>Eukaryota</taxon>
        <taxon>Metazoa</taxon>
        <taxon>Spiralia</taxon>
        <taxon>Lophotrochozoa</taxon>
        <taxon>Mollusca</taxon>
        <taxon>Bivalvia</taxon>
        <taxon>Autobranchia</taxon>
        <taxon>Heteroconchia</taxon>
        <taxon>Euheterodonta</taxon>
        <taxon>Imparidentia</taxon>
        <taxon>Neoheterodontei</taxon>
        <taxon>Myida</taxon>
        <taxon>Dreissenoidea</taxon>
        <taxon>Dreissenidae</taxon>
        <taxon>Dreissena</taxon>
    </lineage>
</organism>
<name>A0A9D4S4R7_DREPO</name>
<accession>A0A9D4S4R7</accession>
<comment type="caution">
    <text evidence="1">The sequence shown here is derived from an EMBL/GenBank/DDBJ whole genome shotgun (WGS) entry which is preliminary data.</text>
</comment>
<reference evidence="1" key="2">
    <citation type="submission" date="2020-11" db="EMBL/GenBank/DDBJ databases">
        <authorList>
            <person name="McCartney M.A."/>
            <person name="Auch B."/>
            <person name="Kono T."/>
            <person name="Mallez S."/>
            <person name="Becker A."/>
            <person name="Gohl D.M."/>
            <person name="Silverstein K.A.T."/>
            <person name="Koren S."/>
            <person name="Bechman K.B."/>
            <person name="Herman A."/>
            <person name="Abrahante J.E."/>
            <person name="Garbe J."/>
        </authorList>
    </citation>
    <scope>NUCLEOTIDE SEQUENCE</scope>
    <source>
        <strain evidence="1">Duluth1</strain>
        <tissue evidence="1">Whole animal</tissue>
    </source>
</reference>